<dbReference type="SUPFAM" id="SSF53098">
    <property type="entry name" value="Ribonuclease H-like"/>
    <property type="match status" value="1"/>
</dbReference>
<dbReference type="GO" id="GO:0003676">
    <property type="term" value="F:nucleic acid binding"/>
    <property type="evidence" value="ECO:0007669"/>
    <property type="project" value="InterPro"/>
</dbReference>
<organism evidence="2">
    <name type="scientific">Podoviridae sp. ct53O25</name>
    <dbReference type="NCBI Taxonomy" id="2826539"/>
    <lineage>
        <taxon>Viruses</taxon>
        <taxon>Duplodnaviria</taxon>
        <taxon>Heunggongvirae</taxon>
        <taxon>Uroviricota</taxon>
        <taxon>Caudoviricetes</taxon>
    </lineage>
</organism>
<evidence type="ECO:0000259" key="1">
    <source>
        <dbReference type="Pfam" id="PF16473"/>
    </source>
</evidence>
<dbReference type="InterPro" id="IPR012337">
    <property type="entry name" value="RNaseH-like_sf"/>
</dbReference>
<sequence length="194" mass="22045">MNKHFMVDIETLSTAVNAAVLSIGAVEFDPLSGKILREFYHELDLSDQTNRHIDANTVQWWVKQCLVNTDNIEFLTKNSKEKDDVAYVLYELGAFINGGTEYSIVRAKGYEKLAVWACDPDFDIAILNDLYKEHNLPTPWKFSESKSVRTVRMLTQLAGMEIPTQEADHNALNDCIRQAKEVSYFIANLQHDGA</sequence>
<dbReference type="InterPro" id="IPR033390">
    <property type="entry name" value="Rv2179c-like"/>
</dbReference>
<protein>
    <submittedName>
        <fullName evidence="2">3' exoribonuclease</fullName>
    </submittedName>
</protein>
<evidence type="ECO:0000313" key="2">
    <source>
        <dbReference type="EMBL" id="DAD79586.1"/>
    </source>
</evidence>
<dbReference type="EMBL" id="BK014869">
    <property type="protein sequence ID" value="DAD79586.1"/>
    <property type="molecule type" value="Genomic_DNA"/>
</dbReference>
<proteinExistence type="predicted"/>
<dbReference type="InterPro" id="IPR036397">
    <property type="entry name" value="RNaseH_sf"/>
</dbReference>
<dbReference type="Pfam" id="PF16473">
    <property type="entry name" value="Rv2179c-like"/>
    <property type="match status" value="1"/>
</dbReference>
<feature type="domain" description="3'-5' exoribonuclease Rv2179c-like" evidence="1">
    <location>
        <begin position="3"/>
        <end position="184"/>
    </location>
</feature>
<name>A0A8S5MBG4_9CAUD</name>
<dbReference type="Gene3D" id="3.30.420.10">
    <property type="entry name" value="Ribonuclease H-like superfamily/Ribonuclease H"/>
    <property type="match status" value="1"/>
</dbReference>
<accession>A0A8S5MBG4</accession>
<reference evidence="2" key="1">
    <citation type="journal article" date="2021" name="Proc. Natl. Acad. Sci. U.S.A.">
        <title>A Catalog of Tens of Thousands of Viruses from Human Metagenomes Reveals Hidden Associations with Chronic Diseases.</title>
        <authorList>
            <person name="Tisza M.J."/>
            <person name="Buck C.B."/>
        </authorList>
    </citation>
    <scope>NUCLEOTIDE SEQUENCE</scope>
    <source>
        <strain evidence="2">Ct53O25</strain>
    </source>
</reference>